<gene>
    <name evidence="1" type="primary">ORF182616</name>
</gene>
<dbReference type="AlphaFoldDB" id="A0A0B7BEG9"/>
<accession>A0A0B7BEG9</accession>
<reference evidence="1" key="1">
    <citation type="submission" date="2014-12" db="EMBL/GenBank/DDBJ databases">
        <title>Insight into the proteome of Arion vulgaris.</title>
        <authorList>
            <person name="Aradska J."/>
            <person name="Bulat T."/>
            <person name="Smidak R."/>
            <person name="Sarate P."/>
            <person name="Gangsoo J."/>
            <person name="Sialana F."/>
            <person name="Bilban M."/>
            <person name="Lubec G."/>
        </authorList>
    </citation>
    <scope>NUCLEOTIDE SEQUENCE</scope>
    <source>
        <tissue evidence="1">Skin</tissue>
    </source>
</reference>
<sequence>MRSVLVLLYIKKQQVKWFRHISRLPQDSLPQRALALRYSRPRGRPCKRWMTEYQRY</sequence>
<protein>
    <submittedName>
        <fullName evidence="1">Uncharacterized protein</fullName>
    </submittedName>
</protein>
<name>A0A0B7BEG9_9EUPU</name>
<organism evidence="1">
    <name type="scientific">Arion vulgaris</name>
    <dbReference type="NCBI Taxonomy" id="1028688"/>
    <lineage>
        <taxon>Eukaryota</taxon>
        <taxon>Metazoa</taxon>
        <taxon>Spiralia</taxon>
        <taxon>Lophotrochozoa</taxon>
        <taxon>Mollusca</taxon>
        <taxon>Gastropoda</taxon>
        <taxon>Heterobranchia</taxon>
        <taxon>Euthyneura</taxon>
        <taxon>Panpulmonata</taxon>
        <taxon>Eupulmonata</taxon>
        <taxon>Stylommatophora</taxon>
        <taxon>Helicina</taxon>
        <taxon>Arionoidea</taxon>
        <taxon>Arionidae</taxon>
        <taxon>Arion</taxon>
    </lineage>
</organism>
<proteinExistence type="predicted"/>
<evidence type="ECO:0000313" key="1">
    <source>
        <dbReference type="EMBL" id="CEK91373.1"/>
    </source>
</evidence>
<dbReference type="EMBL" id="HACG01044508">
    <property type="protein sequence ID" value="CEK91373.1"/>
    <property type="molecule type" value="Transcribed_RNA"/>
</dbReference>